<comment type="similarity">
    <text evidence="3 14">Belongs to the very long-chain fatty acids dehydratase HACD family.</text>
</comment>
<keyword evidence="11 14" id="KW-0275">Fatty acid biosynthesis</keyword>
<evidence type="ECO:0000313" key="17">
    <source>
        <dbReference type="Proteomes" id="UP000320762"/>
    </source>
</evidence>
<reference evidence="16 17" key="1">
    <citation type="journal article" date="2019" name="New Phytol.">
        <title>Comparative genomics reveals unique wood-decay strategies and fruiting body development in the Schizophyllaceae.</title>
        <authorList>
            <person name="Almasi E."/>
            <person name="Sahu N."/>
            <person name="Krizsan K."/>
            <person name="Balint B."/>
            <person name="Kovacs G.M."/>
            <person name="Kiss B."/>
            <person name="Cseklye J."/>
            <person name="Drula E."/>
            <person name="Henrissat B."/>
            <person name="Nagy I."/>
            <person name="Chovatia M."/>
            <person name="Adam C."/>
            <person name="LaButti K."/>
            <person name="Lipzen A."/>
            <person name="Riley R."/>
            <person name="Grigoriev I.V."/>
            <person name="Nagy L.G."/>
        </authorList>
    </citation>
    <scope>NUCLEOTIDE SEQUENCE [LARGE SCALE GENOMIC DNA]</scope>
    <source>
        <strain evidence="16 17">NL-1724</strain>
    </source>
</reference>
<keyword evidence="8 14" id="KW-1133">Transmembrane helix</keyword>
<dbReference type="GO" id="GO:0030497">
    <property type="term" value="P:fatty acid elongation"/>
    <property type="evidence" value="ECO:0007669"/>
    <property type="project" value="TreeGrafter"/>
</dbReference>
<evidence type="ECO:0000256" key="13">
    <source>
        <dbReference type="ARBA" id="ARBA00036671"/>
    </source>
</evidence>
<comment type="caution">
    <text evidence="16">The sequence shown here is derived from an EMBL/GenBank/DDBJ whole genome shotgun (WGS) entry which is preliminary data.</text>
</comment>
<feature type="transmembrane region" description="Helical" evidence="14">
    <location>
        <begin position="253"/>
        <end position="277"/>
    </location>
</feature>
<evidence type="ECO:0000256" key="1">
    <source>
        <dbReference type="ARBA" id="ARBA00004141"/>
    </source>
</evidence>
<comment type="subcellular location">
    <subcellularLocation>
        <location evidence="14">Endoplasmic reticulum membrane</location>
        <topology evidence="14">Multi-pass membrane protein</topology>
    </subcellularLocation>
    <subcellularLocation>
        <location evidence="1">Membrane</location>
        <topology evidence="1">Multi-pass membrane protein</topology>
    </subcellularLocation>
</comment>
<evidence type="ECO:0000256" key="5">
    <source>
        <dbReference type="ARBA" id="ARBA00022516"/>
    </source>
</evidence>
<dbReference type="STRING" id="97359.A0A550CXP7"/>
<feature type="compositionally biased region" description="Low complexity" evidence="15">
    <location>
        <begin position="1"/>
        <end position="16"/>
    </location>
</feature>
<dbReference type="Pfam" id="PF04387">
    <property type="entry name" value="PTPLA"/>
    <property type="match status" value="1"/>
</dbReference>
<comment type="pathway">
    <text evidence="2 14">Lipid metabolism; fatty acid biosynthesis.</text>
</comment>
<evidence type="ECO:0000256" key="4">
    <source>
        <dbReference type="ARBA" id="ARBA00013122"/>
    </source>
</evidence>
<accession>A0A550CXP7</accession>
<evidence type="ECO:0000256" key="11">
    <source>
        <dbReference type="ARBA" id="ARBA00023160"/>
    </source>
</evidence>
<evidence type="ECO:0000256" key="7">
    <source>
        <dbReference type="ARBA" id="ARBA00022832"/>
    </source>
</evidence>
<evidence type="ECO:0000256" key="12">
    <source>
        <dbReference type="ARBA" id="ARBA00023239"/>
    </source>
</evidence>
<keyword evidence="12 14" id="KW-0456">Lyase</keyword>
<dbReference type="OrthoDB" id="46988at2759"/>
<keyword evidence="7 14" id="KW-0276">Fatty acid metabolism</keyword>
<feature type="transmembrane region" description="Helical" evidence="14">
    <location>
        <begin position="35"/>
        <end position="57"/>
    </location>
</feature>
<evidence type="ECO:0000256" key="10">
    <source>
        <dbReference type="ARBA" id="ARBA00023136"/>
    </source>
</evidence>
<dbReference type="GO" id="GO:0042761">
    <property type="term" value="P:very long-chain fatty acid biosynthetic process"/>
    <property type="evidence" value="ECO:0007669"/>
    <property type="project" value="TreeGrafter"/>
</dbReference>
<keyword evidence="17" id="KW-1185">Reference proteome</keyword>
<evidence type="ECO:0000256" key="14">
    <source>
        <dbReference type="RuleBase" id="RU363109"/>
    </source>
</evidence>
<dbReference type="GO" id="GO:0030148">
    <property type="term" value="P:sphingolipid biosynthetic process"/>
    <property type="evidence" value="ECO:0007669"/>
    <property type="project" value="TreeGrafter"/>
</dbReference>
<feature type="transmembrane region" description="Helical" evidence="14">
    <location>
        <begin position="210"/>
        <end position="233"/>
    </location>
</feature>
<dbReference type="GO" id="GO:0102158">
    <property type="term" value="F:very-long-chain (3R)-3-hydroxyacyl-CoA dehydratase activity"/>
    <property type="evidence" value="ECO:0007669"/>
    <property type="project" value="UniProtKB-EC"/>
</dbReference>
<evidence type="ECO:0000256" key="15">
    <source>
        <dbReference type="SAM" id="MobiDB-lite"/>
    </source>
</evidence>
<feature type="region of interest" description="Disordered" evidence="15">
    <location>
        <begin position="1"/>
        <end position="24"/>
    </location>
</feature>
<evidence type="ECO:0000256" key="9">
    <source>
        <dbReference type="ARBA" id="ARBA00023098"/>
    </source>
</evidence>
<proteinExistence type="inferred from homology"/>
<dbReference type="Proteomes" id="UP000320762">
    <property type="component" value="Unassembled WGS sequence"/>
</dbReference>
<keyword evidence="9 14" id="KW-0443">Lipid metabolism</keyword>
<comment type="function">
    <text evidence="14">Catalyzes the third of the four reactions of the long-chain fatty acids elongation cycle. This endoplasmic reticulum-bound enzymatic process, allows the addition of two carbons to the chain of long- and very long-chain fatty acids/VLCFAs per cycle. This enzyme catalyzes the dehydration of the 3-hydroxyacyl-CoA intermediate into trans-2,3-enoyl-CoA, within each cycle of fatty acid elongation. Thereby, it participates to the production of VLCFAs of different chain lengths that are involved in multiple biological processes as precursors of membrane lipids and lipid mediators.</text>
</comment>
<comment type="catalytic activity">
    <reaction evidence="13 14">
        <text>a very-long-chain (3R)-3-hydroxyacyl-CoA = a very-long-chain (2E)-enoyl-CoA + H2O</text>
        <dbReference type="Rhea" id="RHEA:45812"/>
        <dbReference type="ChEBI" id="CHEBI:15377"/>
        <dbReference type="ChEBI" id="CHEBI:83728"/>
        <dbReference type="ChEBI" id="CHEBI:85440"/>
        <dbReference type="EC" id="4.2.1.134"/>
    </reaction>
</comment>
<evidence type="ECO:0000256" key="2">
    <source>
        <dbReference type="ARBA" id="ARBA00005194"/>
    </source>
</evidence>
<dbReference type="GO" id="GO:0005789">
    <property type="term" value="C:endoplasmic reticulum membrane"/>
    <property type="evidence" value="ECO:0007669"/>
    <property type="project" value="UniProtKB-SubCell"/>
</dbReference>
<name>A0A550CXP7_9AGAR</name>
<dbReference type="PANTHER" id="PTHR11035:SF3">
    <property type="entry name" value="VERY-LONG-CHAIN (3R)-3-HYDROXYACYL-COA DEHYDRATASE"/>
    <property type="match status" value="1"/>
</dbReference>
<evidence type="ECO:0000313" key="16">
    <source>
        <dbReference type="EMBL" id="TRM69574.1"/>
    </source>
</evidence>
<dbReference type="PANTHER" id="PTHR11035">
    <property type="entry name" value="VERY-LONG-CHAIN (3R)-3-HYDROXYACYL-COA DEHYDRATASE"/>
    <property type="match status" value="1"/>
</dbReference>
<sequence length="297" mass="32205">MSSNASKATTRSSSSKGNTKAPSPNTKKDIANKYLIAYNVASGLAWAYVLILALIHISNVDGGAAQVASSGPITASGYVSKLLSSSASFLRSASAATKAHSRSWLPGFLQAPVARMATTYGRVGPQTALVQSFAVLEVAHVALGIVRSSLPTTAMQVTSRLLLVWAVVEQSAAARASPVFASMIIAWSLSEIIRYSFYTFNLLGLQPPQWLIWIRYSAFYVLYPIGAGSEWYLTWISLPNSSPVPGFRSWYQGAWGVFDYLRGIMVLVWAPALYVLFTYMMGQRRKVLGGGRKLKDS</sequence>
<organism evidence="16 17">
    <name type="scientific">Schizophyllum amplum</name>
    <dbReference type="NCBI Taxonomy" id="97359"/>
    <lineage>
        <taxon>Eukaryota</taxon>
        <taxon>Fungi</taxon>
        <taxon>Dikarya</taxon>
        <taxon>Basidiomycota</taxon>
        <taxon>Agaricomycotina</taxon>
        <taxon>Agaricomycetes</taxon>
        <taxon>Agaricomycetidae</taxon>
        <taxon>Agaricales</taxon>
        <taxon>Schizophyllaceae</taxon>
        <taxon>Schizophyllum</taxon>
    </lineage>
</organism>
<dbReference type="EMBL" id="VDMD01000001">
    <property type="protein sequence ID" value="TRM69574.1"/>
    <property type="molecule type" value="Genomic_DNA"/>
</dbReference>
<dbReference type="InterPro" id="IPR007482">
    <property type="entry name" value="Tyr_Pase-like_PTPLA"/>
</dbReference>
<evidence type="ECO:0000256" key="3">
    <source>
        <dbReference type="ARBA" id="ARBA00007811"/>
    </source>
</evidence>
<keyword evidence="6 14" id="KW-0812">Transmembrane</keyword>
<evidence type="ECO:0000256" key="8">
    <source>
        <dbReference type="ARBA" id="ARBA00022989"/>
    </source>
</evidence>
<keyword evidence="14" id="KW-0256">Endoplasmic reticulum</keyword>
<protein>
    <recommendedName>
        <fullName evidence="4 14">Very-long-chain (3R)-3-hydroxyacyl-CoA dehydratase</fullName>
        <ecNumber evidence="4 14">4.2.1.134</ecNumber>
    </recommendedName>
</protein>
<keyword evidence="10 14" id="KW-0472">Membrane</keyword>
<dbReference type="EC" id="4.2.1.134" evidence="4 14"/>
<dbReference type="UniPathway" id="UPA00094"/>
<dbReference type="AlphaFoldDB" id="A0A550CXP7"/>
<comment type="caution">
    <text evidence="14">Lacks conserved residue(s) required for the propagation of feature annotation.</text>
</comment>
<keyword evidence="5 14" id="KW-0444">Lipid biosynthesis</keyword>
<evidence type="ECO:0000256" key="6">
    <source>
        <dbReference type="ARBA" id="ARBA00022692"/>
    </source>
</evidence>
<gene>
    <name evidence="16" type="ORF">BD626DRAFT_393560</name>
</gene>